<dbReference type="EMBL" id="BKCJ011270264">
    <property type="protein sequence ID" value="GFD13113.1"/>
    <property type="molecule type" value="Genomic_DNA"/>
</dbReference>
<proteinExistence type="predicted"/>
<gene>
    <name evidence="1" type="ORF">Tci_885082</name>
</gene>
<protein>
    <submittedName>
        <fullName evidence="1">Uncharacterized protein</fullName>
    </submittedName>
</protein>
<name>A0A699TT74_TANCI</name>
<dbReference type="AlphaFoldDB" id="A0A699TT74"/>
<organism evidence="1">
    <name type="scientific">Tanacetum cinerariifolium</name>
    <name type="common">Dalmatian daisy</name>
    <name type="synonym">Chrysanthemum cinerariifolium</name>
    <dbReference type="NCBI Taxonomy" id="118510"/>
    <lineage>
        <taxon>Eukaryota</taxon>
        <taxon>Viridiplantae</taxon>
        <taxon>Streptophyta</taxon>
        <taxon>Embryophyta</taxon>
        <taxon>Tracheophyta</taxon>
        <taxon>Spermatophyta</taxon>
        <taxon>Magnoliopsida</taxon>
        <taxon>eudicotyledons</taxon>
        <taxon>Gunneridae</taxon>
        <taxon>Pentapetalae</taxon>
        <taxon>asterids</taxon>
        <taxon>campanulids</taxon>
        <taxon>Asterales</taxon>
        <taxon>Asteraceae</taxon>
        <taxon>Asteroideae</taxon>
        <taxon>Anthemideae</taxon>
        <taxon>Anthemidinae</taxon>
        <taxon>Tanacetum</taxon>
    </lineage>
</organism>
<reference evidence="1" key="1">
    <citation type="journal article" date="2019" name="Sci. Rep.">
        <title>Draft genome of Tanacetum cinerariifolium, the natural source of mosquito coil.</title>
        <authorList>
            <person name="Yamashiro T."/>
            <person name="Shiraishi A."/>
            <person name="Satake H."/>
            <person name="Nakayama K."/>
        </authorList>
    </citation>
    <scope>NUCLEOTIDE SEQUENCE</scope>
</reference>
<accession>A0A699TT74</accession>
<evidence type="ECO:0000313" key="1">
    <source>
        <dbReference type="EMBL" id="GFD13113.1"/>
    </source>
</evidence>
<comment type="caution">
    <text evidence="1">The sequence shown here is derived from an EMBL/GenBank/DDBJ whole genome shotgun (WGS) entry which is preliminary data.</text>
</comment>
<sequence>MTCSSAVNFKLSCTLRYTLAMKSSCVGLGFGLARAAWLSLVFGPTYFLSMNSCSSGASVGDEDLRTIFAEASSYGCVEGPVDASSVAGVRL</sequence>